<dbReference type="GO" id="GO:0016020">
    <property type="term" value="C:membrane"/>
    <property type="evidence" value="ECO:0007669"/>
    <property type="project" value="GOC"/>
</dbReference>
<protein>
    <submittedName>
        <fullName evidence="2">Metal-dependent hydrolase, endonuclease/exonuclease/phosphatase family</fullName>
    </submittedName>
</protein>
<dbReference type="EMBL" id="FSRA01000001">
    <property type="protein sequence ID" value="SIN68134.1"/>
    <property type="molecule type" value="Genomic_DNA"/>
</dbReference>
<dbReference type="RefSeq" id="WP_074237699.1">
    <property type="nucleotide sequence ID" value="NZ_FSRA01000001.1"/>
</dbReference>
<reference evidence="2 3" key="1">
    <citation type="submission" date="2016-11" db="EMBL/GenBank/DDBJ databases">
        <authorList>
            <person name="Jaros S."/>
            <person name="Januszkiewicz K."/>
            <person name="Wedrychowicz H."/>
        </authorList>
    </citation>
    <scope>NUCLEOTIDE SEQUENCE [LARGE SCALE GENOMIC DNA]</scope>
    <source>
        <strain evidence="2 3">DSM 24787</strain>
    </source>
</reference>
<proteinExistence type="predicted"/>
<accession>A0A1N6DBV0</accession>
<dbReference type="OrthoDB" id="5447300at2"/>
<keyword evidence="2" id="KW-0540">Nuclease</keyword>
<keyword evidence="3" id="KW-1185">Reference proteome</keyword>
<dbReference type="AlphaFoldDB" id="A0A1N6DBV0"/>
<gene>
    <name evidence="2" type="ORF">SAMN04488055_0576</name>
</gene>
<feature type="domain" description="Endonuclease/exonuclease/phosphatase" evidence="1">
    <location>
        <begin position="292"/>
        <end position="515"/>
    </location>
</feature>
<organism evidence="2 3">
    <name type="scientific">Chitinophaga niabensis</name>
    <dbReference type="NCBI Taxonomy" id="536979"/>
    <lineage>
        <taxon>Bacteria</taxon>
        <taxon>Pseudomonadati</taxon>
        <taxon>Bacteroidota</taxon>
        <taxon>Chitinophagia</taxon>
        <taxon>Chitinophagales</taxon>
        <taxon>Chitinophagaceae</taxon>
        <taxon>Chitinophaga</taxon>
    </lineage>
</organism>
<keyword evidence="2" id="KW-0269">Exonuclease</keyword>
<dbReference type="Gene3D" id="3.60.10.10">
    <property type="entry name" value="Endonuclease/exonuclease/phosphatase"/>
    <property type="match status" value="2"/>
</dbReference>
<dbReference type="PANTHER" id="PTHR14859">
    <property type="entry name" value="CALCOFLUOR WHITE HYPERSENSITIVE PROTEIN PRECURSOR"/>
    <property type="match status" value="1"/>
</dbReference>
<dbReference type="GO" id="GO:0004519">
    <property type="term" value="F:endonuclease activity"/>
    <property type="evidence" value="ECO:0007669"/>
    <property type="project" value="UniProtKB-KW"/>
</dbReference>
<dbReference type="GO" id="GO:0006506">
    <property type="term" value="P:GPI anchor biosynthetic process"/>
    <property type="evidence" value="ECO:0007669"/>
    <property type="project" value="TreeGrafter"/>
</dbReference>
<keyword evidence="2" id="KW-0378">Hydrolase</keyword>
<name>A0A1N6DBV0_9BACT</name>
<dbReference type="InterPro" id="IPR005135">
    <property type="entry name" value="Endo/exonuclease/phosphatase"/>
</dbReference>
<sequence>MKQTLLQFFILLTFVSCSKRKLPEETAPRPDLRSNVQTASLADVKVMSFNIHGGIGTDGVYNLQRIADTIRNSGADVIGLNEVHKNFRPTTNYDDQIAWLANELNMYSVFQETTVNAAIPESGNKLRRFGHAILSKYPIQIINARLYDEHDDHNFGLLETRIVINGFPILFYVTHLITDSIQQIPQRQQLRQWMNENYGTKILLGDMNAYPPGSTIQYLKETMVDAFDGHPTAYTFKSSDPKSRIDYILGTSNITFSNSRVLADTVKTNPHPSDHFPIVTNASVGASKLRLMQYNIRHGVGIDGVLNLQRIADTIRNSGAHVVILNEVDRNYSPRSNYVDQLAWLANELGMFYEFQKTSWSAAIPASGNKPREFGHAILSKYPIGNASTQERLIYTAFTNHYNGLLKVRVSVNADPLYVYITNLGITDADRLSQVQEAMAVIDPRNYTWKVFAGTFNATPGSATINTVLSSFTDVFSGLPAYTHPADTPTSRVDYIFLKNTIAFSNRRVIDSRGSTHRPIVCDIEMTQ</sequence>
<evidence type="ECO:0000313" key="2">
    <source>
        <dbReference type="EMBL" id="SIN68134.1"/>
    </source>
</evidence>
<dbReference type="InterPro" id="IPR036691">
    <property type="entry name" value="Endo/exonu/phosph_ase_sf"/>
</dbReference>
<dbReference type="SUPFAM" id="SSF56219">
    <property type="entry name" value="DNase I-like"/>
    <property type="match status" value="2"/>
</dbReference>
<feature type="domain" description="Endonuclease/exonuclease/phosphatase" evidence="1">
    <location>
        <begin position="47"/>
        <end position="275"/>
    </location>
</feature>
<evidence type="ECO:0000259" key="1">
    <source>
        <dbReference type="Pfam" id="PF03372"/>
    </source>
</evidence>
<dbReference type="GO" id="GO:0004527">
    <property type="term" value="F:exonuclease activity"/>
    <property type="evidence" value="ECO:0007669"/>
    <property type="project" value="UniProtKB-KW"/>
</dbReference>
<dbReference type="Pfam" id="PF03372">
    <property type="entry name" value="Exo_endo_phos"/>
    <property type="match status" value="2"/>
</dbReference>
<keyword evidence="2" id="KW-0255">Endonuclease</keyword>
<dbReference type="InterPro" id="IPR051916">
    <property type="entry name" value="GPI-anchor_lipid_remodeler"/>
</dbReference>
<evidence type="ECO:0000313" key="3">
    <source>
        <dbReference type="Proteomes" id="UP000185003"/>
    </source>
</evidence>
<dbReference type="PANTHER" id="PTHR14859:SF15">
    <property type="entry name" value="ENDONUCLEASE_EXONUCLEASE_PHOSPHATASE DOMAIN-CONTAINING PROTEIN"/>
    <property type="match status" value="1"/>
</dbReference>
<dbReference type="Proteomes" id="UP000185003">
    <property type="component" value="Unassembled WGS sequence"/>
</dbReference>
<dbReference type="PROSITE" id="PS51257">
    <property type="entry name" value="PROKAR_LIPOPROTEIN"/>
    <property type="match status" value="1"/>
</dbReference>
<dbReference type="STRING" id="536979.SAMN04488055_0576"/>